<comment type="cofactor">
    <cofactor evidence="6">
        <name>pyrroloquinoline quinone</name>
        <dbReference type="ChEBI" id="CHEBI:58442"/>
    </cofactor>
    <text evidence="6">Binds 1 PQQ group per subunit.</text>
</comment>
<comment type="caution">
    <text evidence="11">The sequence shown here is derived from an EMBL/GenBank/DDBJ whole genome shotgun (WGS) entry which is preliminary data.</text>
</comment>
<keyword evidence="9" id="KW-0732">Signal</keyword>
<evidence type="ECO:0000313" key="12">
    <source>
        <dbReference type="Proteomes" id="UP000239724"/>
    </source>
</evidence>
<dbReference type="InterPro" id="IPR017512">
    <property type="entry name" value="PQQ_MeOH/EtOH_DH"/>
</dbReference>
<evidence type="ECO:0000256" key="4">
    <source>
        <dbReference type="ARBA" id="ARBA00023002"/>
    </source>
</evidence>
<reference evidence="11 12" key="1">
    <citation type="journal article" date="2018" name="Arch. Microbiol.">
        <title>New insights into the metabolic potential of the phototrophic purple bacterium Rhodopila globiformis DSM 161(T) from its draft genome sequence and evidence for a vanadium-dependent nitrogenase.</title>
        <authorList>
            <person name="Imhoff J.F."/>
            <person name="Rahn T."/>
            <person name="Kunzel S."/>
            <person name="Neulinger S.C."/>
        </authorList>
    </citation>
    <scope>NUCLEOTIDE SEQUENCE [LARGE SCALE GENOMIC DNA]</scope>
    <source>
        <strain evidence="11 12">DSM 161</strain>
    </source>
</reference>
<evidence type="ECO:0000313" key="11">
    <source>
        <dbReference type="EMBL" id="PPQ37193.1"/>
    </source>
</evidence>
<dbReference type="InterPro" id="IPR018391">
    <property type="entry name" value="PQQ_b-propeller_rpt"/>
</dbReference>
<dbReference type="GO" id="GO:0016020">
    <property type="term" value="C:membrane"/>
    <property type="evidence" value="ECO:0007669"/>
    <property type="project" value="InterPro"/>
</dbReference>
<organism evidence="11 12">
    <name type="scientific">Rhodopila globiformis</name>
    <name type="common">Rhodopseudomonas globiformis</name>
    <dbReference type="NCBI Taxonomy" id="1071"/>
    <lineage>
        <taxon>Bacteria</taxon>
        <taxon>Pseudomonadati</taxon>
        <taxon>Pseudomonadota</taxon>
        <taxon>Alphaproteobacteria</taxon>
        <taxon>Acetobacterales</taxon>
        <taxon>Acetobacteraceae</taxon>
        <taxon>Rhodopila</taxon>
    </lineage>
</organism>
<evidence type="ECO:0000256" key="6">
    <source>
        <dbReference type="PIRSR" id="PIRSR617512-2"/>
    </source>
</evidence>
<comment type="cofactor">
    <cofactor evidence="7">
        <name>Ca(2+)</name>
        <dbReference type="ChEBI" id="CHEBI:29108"/>
    </cofactor>
    <text evidence="7">Binds 1 Ca(2+) ion per subunit.</text>
</comment>
<feature type="binding site" evidence="7">
    <location>
        <position position="266"/>
    </location>
    <ligand>
        <name>Ca(2+)</name>
        <dbReference type="ChEBI" id="CHEBI:29108"/>
    </ligand>
</feature>
<feature type="binding site" evidence="7">
    <location>
        <position position="316"/>
    </location>
    <ligand>
        <name>Ca(2+)</name>
        <dbReference type="ChEBI" id="CHEBI:29108"/>
    </ligand>
</feature>
<dbReference type="InterPro" id="IPR002372">
    <property type="entry name" value="PQQ_rpt_dom"/>
</dbReference>
<dbReference type="OrthoDB" id="9794322at2"/>
<feature type="binding site" evidence="6">
    <location>
        <begin position="405"/>
        <end position="406"/>
    </location>
    <ligand>
        <name>pyrroloquinoline quinone</name>
        <dbReference type="ChEBI" id="CHEBI:58442"/>
    </ligand>
</feature>
<feature type="binding site" evidence="7">
    <location>
        <position position="200"/>
    </location>
    <ligand>
        <name>Ca(2+)</name>
        <dbReference type="ChEBI" id="CHEBI:29108"/>
    </ligand>
</feature>
<evidence type="ECO:0000256" key="7">
    <source>
        <dbReference type="PIRSR" id="PIRSR617512-3"/>
    </source>
</evidence>
<evidence type="ECO:0000256" key="5">
    <source>
        <dbReference type="PIRSR" id="PIRSR617512-1"/>
    </source>
</evidence>
<keyword evidence="7" id="KW-0106">Calcium</keyword>
<dbReference type="PANTHER" id="PTHR32303">
    <property type="entry name" value="QUINOPROTEIN ALCOHOL DEHYDROGENASE (CYTOCHROME C)"/>
    <property type="match status" value="1"/>
</dbReference>
<evidence type="ECO:0000256" key="8">
    <source>
        <dbReference type="PIRSR" id="PIRSR617512-4"/>
    </source>
</evidence>
<dbReference type="NCBIfam" id="TIGR03075">
    <property type="entry name" value="PQQ_enz_alc_DH"/>
    <property type="match status" value="1"/>
</dbReference>
<dbReference type="Gene3D" id="2.140.10.10">
    <property type="entry name" value="Quinoprotein alcohol dehydrogenase-like superfamily"/>
    <property type="match status" value="1"/>
</dbReference>
<accession>A0A2S6NMD9</accession>
<dbReference type="GO" id="GO:0016614">
    <property type="term" value="F:oxidoreductase activity, acting on CH-OH group of donors"/>
    <property type="evidence" value="ECO:0007669"/>
    <property type="project" value="InterPro"/>
</dbReference>
<feature type="domain" description="Pyrrolo-quinoline quinone repeat" evidence="10">
    <location>
        <begin position="43"/>
        <end position="358"/>
    </location>
</feature>
<dbReference type="RefSeq" id="WP_104517503.1">
    <property type="nucleotide sequence ID" value="NZ_NHRY01000050.1"/>
</dbReference>
<dbReference type="PROSITE" id="PS00363">
    <property type="entry name" value="BACTERIAL_PQQ_1"/>
    <property type="match status" value="1"/>
</dbReference>
<comment type="similarity">
    <text evidence="1">Belongs to the bacterial PQQ dehydrogenase family.</text>
</comment>
<evidence type="ECO:0000256" key="9">
    <source>
        <dbReference type="SAM" id="SignalP"/>
    </source>
</evidence>
<evidence type="ECO:0000256" key="1">
    <source>
        <dbReference type="ARBA" id="ARBA00008156"/>
    </source>
</evidence>
<dbReference type="SMART" id="SM00564">
    <property type="entry name" value="PQQ"/>
    <property type="match status" value="6"/>
</dbReference>
<evidence type="ECO:0000259" key="10">
    <source>
        <dbReference type="Pfam" id="PF01011"/>
    </source>
</evidence>
<dbReference type="Pfam" id="PF01011">
    <property type="entry name" value="PQQ"/>
    <property type="match status" value="2"/>
</dbReference>
<dbReference type="Proteomes" id="UP000239724">
    <property type="component" value="Unassembled WGS sequence"/>
</dbReference>
<feature type="active site" description="Proton acceptor" evidence="5">
    <location>
        <position position="316"/>
    </location>
</feature>
<sequence>MRRKRQSWVGSASGLALALGLITAAPAVADEALNQALQNPNNWPSYGRTQANTRFSPLKQINDQNVGQLKLAYAFQLGALRSNEATPIVIGDTLYVSSSSGPRSVYALDAKTGKIRWQYQPVIAEDVDPFVCCDLDSRGVAYADSKILFGTLDAHLIALDAKTGKPVWNTVVVDYKGGMAITSPPTIVKNLAVIGYAGGEYGARGALQAYDLKTGKQVWKTYTIPGPGEPGNDTWKGDSWKHGGGAAWQVGSYDPQTNTVFYGTSNPGPWNAAVRSTGTSDYGQLTNLYTSSTLALDGDTGKIKWALQSTPAEAWDYDGVNELVLADITIDGKKTPVMMKADRDGFFFVANRDTGKLISAKPFVPVNWAKSYDIAKARPIEDPAKRPHMDAKTTDICPSWMGGKNWQPMSFNPETGLVYVTTNNMCQDMQTAEVTYRRGSFYLGNDFSVNPGHGDHLGQLLALDPATQKPAWTMNLPLPWNGGTMTTAGNLVFFGDINGIFHALDAKTGKPLWQMNVGSGMGAGPMTFSVDGKQYVAILTGRAESPPAFMGEVGKKIMAATPEGGTLFVFTL</sequence>
<dbReference type="EMBL" id="NHRY01000050">
    <property type="protein sequence ID" value="PPQ37193.1"/>
    <property type="molecule type" value="Genomic_DNA"/>
</dbReference>
<dbReference type="SUPFAM" id="SSF50998">
    <property type="entry name" value="Quinoprotein alcohol dehydrogenase-like"/>
    <property type="match status" value="1"/>
</dbReference>
<protein>
    <submittedName>
        <fullName evidence="11">PQQ-dependent dehydrogenase, methanol/ethanol family</fullName>
    </submittedName>
</protein>
<feature type="binding site" evidence="6">
    <location>
        <position position="84"/>
    </location>
    <ligand>
        <name>pyrroloquinoline quinone</name>
        <dbReference type="ChEBI" id="CHEBI:58442"/>
    </ligand>
</feature>
<dbReference type="AlphaFoldDB" id="A0A2S6NMD9"/>
<keyword evidence="4" id="KW-0560">Oxidoreductase</keyword>
<dbReference type="InterPro" id="IPR011047">
    <property type="entry name" value="Quinoprotein_ADH-like_sf"/>
</dbReference>
<feature type="signal peptide" evidence="9">
    <location>
        <begin position="1"/>
        <end position="29"/>
    </location>
</feature>
<keyword evidence="2 7" id="KW-0479">Metal-binding</keyword>
<keyword evidence="3 6" id="KW-0634">PQQ</keyword>
<feature type="disulfide bond" evidence="8">
    <location>
        <begin position="132"/>
        <end position="133"/>
    </location>
</feature>
<dbReference type="GO" id="GO:0030288">
    <property type="term" value="C:outer membrane-bounded periplasmic space"/>
    <property type="evidence" value="ECO:0007669"/>
    <property type="project" value="InterPro"/>
</dbReference>
<keyword evidence="8" id="KW-1015">Disulfide bond</keyword>
<name>A0A2S6NMD9_RHOGL</name>
<evidence type="ECO:0000256" key="3">
    <source>
        <dbReference type="ARBA" id="ARBA00022891"/>
    </source>
</evidence>
<gene>
    <name evidence="11" type="ORF">CCS01_03740</name>
</gene>
<dbReference type="PANTHER" id="PTHR32303:SF20">
    <property type="entry name" value="QUINOPROTEIN ETHANOL DEHYDROGENASE"/>
    <property type="match status" value="1"/>
</dbReference>
<evidence type="ECO:0000256" key="2">
    <source>
        <dbReference type="ARBA" id="ARBA00022723"/>
    </source>
</evidence>
<feature type="binding site" evidence="6">
    <location>
        <position position="138"/>
    </location>
    <ligand>
        <name>pyrroloquinoline quinone</name>
        <dbReference type="ChEBI" id="CHEBI:58442"/>
    </ligand>
</feature>
<dbReference type="GO" id="GO:0005509">
    <property type="term" value="F:calcium ion binding"/>
    <property type="evidence" value="ECO:0007669"/>
    <property type="project" value="InterPro"/>
</dbReference>
<keyword evidence="12" id="KW-1185">Reference proteome</keyword>
<proteinExistence type="inferred from homology"/>
<feature type="binding site" evidence="6">
    <location>
        <position position="182"/>
    </location>
    <ligand>
        <name>pyrroloquinoline quinone</name>
        <dbReference type="ChEBI" id="CHEBI:58442"/>
    </ligand>
</feature>
<dbReference type="InterPro" id="IPR001479">
    <property type="entry name" value="Quinoprotein_DH_CS"/>
</dbReference>
<feature type="domain" description="Pyrrolo-quinoline quinone repeat" evidence="10">
    <location>
        <begin position="463"/>
        <end position="536"/>
    </location>
</feature>
<feature type="chain" id="PRO_5015715110" evidence="9">
    <location>
        <begin position="30"/>
        <end position="572"/>
    </location>
</feature>